<evidence type="ECO:0000313" key="6">
    <source>
        <dbReference type="Proteomes" id="UP000471120"/>
    </source>
</evidence>
<protein>
    <submittedName>
        <fullName evidence="5">Pyridoxal phosphate-dependent aminotransferase</fullName>
    </submittedName>
</protein>
<dbReference type="InterPro" id="IPR004839">
    <property type="entry name" value="Aminotransferase_I/II_large"/>
</dbReference>
<evidence type="ECO:0000259" key="4">
    <source>
        <dbReference type="Pfam" id="PF00155"/>
    </source>
</evidence>
<sequence length="458" mass="50093">MRATVQLYDDIAESDAALSSHPDTTLIRALRDRGYPSNEIVYLSLGETWDSVAPGLVDCLRTAVPRFAHGYTLSPYGLPALRHRLHEMVTREHELARHEGRYTVAVSQAGTRGTMADFARLLRRLPDRGSPAGTPVALIPSPGWDYASLLAAQGYRVLGYPIIDEGGRFGPDIESAIDLLRSTTAHSPVLLVVNAQHNPTGWDWGPDRVTALLRAACSHRANVVIDDAYYSVHDPHRQPTNALLTQLDTAEDNTHWLAVRSLGKQYQANGWGIGSMVGPPATVDRLVESTTTRSYGSAIPLQAAMSDWIENHESQLHTEEFRGTIAAHRLHAATRLAELLPGEDIVSPGDCTTYMRVAVPTREVPESAAAAQLIRDRFVRELAMRTGVVLGRGSMTDAVDAETPGASRTAWVRMHIGVPRHVLDEGLERIAGFLEGWNPSGGDRDVRGTYSRTIESPT</sequence>
<comment type="caution">
    <text evidence="5">The sequence shown here is derived from an EMBL/GenBank/DDBJ whole genome shotgun (WGS) entry which is preliminary data.</text>
</comment>
<keyword evidence="3 5" id="KW-0808">Transferase</keyword>
<feature type="domain" description="Aminotransferase class I/classII large" evidence="4">
    <location>
        <begin position="76"/>
        <end position="430"/>
    </location>
</feature>
<dbReference type="EMBL" id="QRCM01000001">
    <property type="protein sequence ID" value="TXG89492.1"/>
    <property type="molecule type" value="Genomic_DNA"/>
</dbReference>
<dbReference type="PANTHER" id="PTHR42832">
    <property type="entry name" value="AMINO ACID AMINOTRANSFERASE"/>
    <property type="match status" value="1"/>
</dbReference>
<dbReference type="Gene3D" id="3.40.640.10">
    <property type="entry name" value="Type I PLP-dependent aspartate aminotransferase-like (Major domain)"/>
    <property type="match status" value="1"/>
</dbReference>
<dbReference type="InterPro" id="IPR015421">
    <property type="entry name" value="PyrdxlP-dep_Trfase_major"/>
</dbReference>
<name>A0A6P2CAY3_9NOCA</name>
<dbReference type="GO" id="GO:0030170">
    <property type="term" value="F:pyridoxal phosphate binding"/>
    <property type="evidence" value="ECO:0007669"/>
    <property type="project" value="InterPro"/>
</dbReference>
<evidence type="ECO:0000256" key="2">
    <source>
        <dbReference type="ARBA" id="ARBA00022576"/>
    </source>
</evidence>
<dbReference type="Proteomes" id="UP000471120">
    <property type="component" value="Unassembled WGS sequence"/>
</dbReference>
<evidence type="ECO:0000313" key="5">
    <source>
        <dbReference type="EMBL" id="TXG89492.1"/>
    </source>
</evidence>
<keyword evidence="2 5" id="KW-0032">Aminotransferase</keyword>
<dbReference type="InterPro" id="IPR015424">
    <property type="entry name" value="PyrdxlP-dep_Trfase"/>
</dbReference>
<dbReference type="Pfam" id="PF00155">
    <property type="entry name" value="Aminotran_1_2"/>
    <property type="match status" value="1"/>
</dbReference>
<evidence type="ECO:0000256" key="3">
    <source>
        <dbReference type="ARBA" id="ARBA00022679"/>
    </source>
</evidence>
<evidence type="ECO:0000256" key="1">
    <source>
        <dbReference type="ARBA" id="ARBA00001933"/>
    </source>
</evidence>
<dbReference type="AlphaFoldDB" id="A0A6P2CAY3"/>
<organism evidence="5 6">
    <name type="scientific">Rhodococcus rhodnii</name>
    <dbReference type="NCBI Taxonomy" id="38312"/>
    <lineage>
        <taxon>Bacteria</taxon>
        <taxon>Bacillati</taxon>
        <taxon>Actinomycetota</taxon>
        <taxon>Actinomycetes</taxon>
        <taxon>Mycobacteriales</taxon>
        <taxon>Nocardiaceae</taxon>
        <taxon>Rhodococcus</taxon>
    </lineage>
</organism>
<dbReference type="SUPFAM" id="SSF53383">
    <property type="entry name" value="PLP-dependent transferases"/>
    <property type="match status" value="1"/>
</dbReference>
<dbReference type="InterPro" id="IPR050881">
    <property type="entry name" value="LL-DAP_aminotransferase"/>
</dbReference>
<dbReference type="CDD" id="cd00609">
    <property type="entry name" value="AAT_like"/>
    <property type="match status" value="1"/>
</dbReference>
<proteinExistence type="predicted"/>
<accession>A0A6P2CAY3</accession>
<dbReference type="GO" id="GO:0008483">
    <property type="term" value="F:transaminase activity"/>
    <property type="evidence" value="ECO:0007669"/>
    <property type="project" value="UniProtKB-KW"/>
</dbReference>
<gene>
    <name evidence="5" type="ORF">DW322_03700</name>
</gene>
<dbReference type="PANTHER" id="PTHR42832:SF3">
    <property type="entry name" value="L-GLUTAMINE--4-(METHYLSULFANYL)-2-OXOBUTANOATE AMINOTRANSFERASE"/>
    <property type="match status" value="1"/>
</dbReference>
<reference evidence="5 6" key="1">
    <citation type="submission" date="2018-07" db="EMBL/GenBank/DDBJ databases">
        <title>Genome sequence of Rhodococcus rhodnii ATCC 35071 from Rhodnius prolixus.</title>
        <authorList>
            <person name="Patel V."/>
            <person name="Vogel K.J."/>
        </authorList>
    </citation>
    <scope>NUCLEOTIDE SEQUENCE [LARGE SCALE GENOMIC DNA]</scope>
    <source>
        <strain evidence="5 6">ATCC 35071</strain>
    </source>
</reference>
<comment type="cofactor">
    <cofactor evidence="1">
        <name>pyridoxal 5'-phosphate</name>
        <dbReference type="ChEBI" id="CHEBI:597326"/>
    </cofactor>
</comment>